<name>A0A4R2RLU1_9BACL</name>
<keyword evidence="3" id="KW-1185">Reference proteome</keyword>
<evidence type="ECO:0000313" key="2">
    <source>
        <dbReference type="EMBL" id="TCP63934.1"/>
    </source>
</evidence>
<gene>
    <name evidence="2" type="ORF">EDD57_14511</name>
</gene>
<dbReference type="Gene3D" id="3.30.2140.20">
    <property type="match status" value="1"/>
</dbReference>
<dbReference type="SUPFAM" id="SSF54001">
    <property type="entry name" value="Cysteine proteinases"/>
    <property type="match status" value="1"/>
</dbReference>
<reference evidence="2 3" key="1">
    <citation type="submission" date="2019-03" db="EMBL/GenBank/DDBJ databases">
        <title>Genomic Encyclopedia of Type Strains, Phase IV (KMG-IV): sequencing the most valuable type-strain genomes for metagenomic binning, comparative biology and taxonomic classification.</title>
        <authorList>
            <person name="Goeker M."/>
        </authorList>
    </citation>
    <scope>NUCLEOTIDE SEQUENCE [LARGE SCALE GENOMIC DNA]</scope>
    <source>
        <strain evidence="2 3">DSM 46831</strain>
    </source>
</reference>
<dbReference type="PANTHER" id="PTHR11786">
    <property type="entry name" value="N-HYDROXYARYLAMINE O-ACETYLTRANSFERASE"/>
    <property type="match status" value="1"/>
</dbReference>
<dbReference type="InterPro" id="IPR053710">
    <property type="entry name" value="Arylamine_NAT_domain_sf"/>
</dbReference>
<organism evidence="2 3">
    <name type="scientific">Baia soyae</name>
    <dbReference type="NCBI Taxonomy" id="1544746"/>
    <lineage>
        <taxon>Bacteria</taxon>
        <taxon>Bacillati</taxon>
        <taxon>Bacillota</taxon>
        <taxon>Bacilli</taxon>
        <taxon>Bacillales</taxon>
        <taxon>Thermoactinomycetaceae</taxon>
        <taxon>Baia</taxon>
    </lineage>
</organism>
<protein>
    <submittedName>
        <fullName evidence="2">Arylamine N-acetyltransferase</fullName>
    </submittedName>
</protein>
<dbReference type="RefSeq" id="WP_165873806.1">
    <property type="nucleotide sequence ID" value="NZ_SLXV01000045.1"/>
</dbReference>
<dbReference type="Pfam" id="PF00797">
    <property type="entry name" value="Acetyltransf_2"/>
    <property type="match status" value="1"/>
</dbReference>
<dbReference type="PANTHER" id="PTHR11786:SF0">
    <property type="entry name" value="ARYLAMINE N-ACETYLTRANSFERASE 4-RELATED"/>
    <property type="match status" value="1"/>
</dbReference>
<evidence type="ECO:0000256" key="1">
    <source>
        <dbReference type="ARBA" id="ARBA00006547"/>
    </source>
</evidence>
<dbReference type="AlphaFoldDB" id="A0A4R2RLU1"/>
<dbReference type="GO" id="GO:0016407">
    <property type="term" value="F:acetyltransferase activity"/>
    <property type="evidence" value="ECO:0007669"/>
    <property type="project" value="InterPro"/>
</dbReference>
<dbReference type="InterPro" id="IPR038765">
    <property type="entry name" value="Papain-like_cys_pep_sf"/>
</dbReference>
<comment type="similarity">
    <text evidence="1">Belongs to the arylamine N-acetyltransferase family.</text>
</comment>
<dbReference type="EMBL" id="SLXV01000045">
    <property type="protein sequence ID" value="TCP63934.1"/>
    <property type="molecule type" value="Genomic_DNA"/>
</dbReference>
<proteinExistence type="inferred from homology"/>
<sequence length="280" mass="32290">MKAISTAASRYLEYMGLSVEPASYEYLSRISHAHLNTFPFENISKLISHRDNVGRGYEIPSLEQFVDGYGQFHFGGTCFTQNSNVIRLLKELGFDSYCVLLEDNHMGIIVILDEERVFLDFGVAAPIFKPICYERPGENISEFGDDKVYLLPLSLQEHRYKFVRYTDGKQSGKEWEFFARKKYKPSDFLPALQCSFQLKSTFMSALRCQLWQTGQNRNVSLLNNKCRIRYVDRGLEEIRFATVQEIEEFVAEELMLPKLPVRQAIDVLNGLGIDVFANDK</sequence>
<evidence type="ECO:0000313" key="3">
    <source>
        <dbReference type="Proteomes" id="UP000294746"/>
    </source>
</evidence>
<keyword evidence="2" id="KW-0808">Transferase</keyword>
<accession>A0A4R2RLU1</accession>
<dbReference type="InterPro" id="IPR001447">
    <property type="entry name" value="Arylamine_N-AcTrfase"/>
</dbReference>
<comment type="caution">
    <text evidence="2">The sequence shown here is derived from an EMBL/GenBank/DDBJ whole genome shotgun (WGS) entry which is preliminary data.</text>
</comment>
<dbReference type="Proteomes" id="UP000294746">
    <property type="component" value="Unassembled WGS sequence"/>
</dbReference>